<dbReference type="Gene3D" id="2.60.40.1120">
    <property type="entry name" value="Carboxypeptidase-like, regulatory domain"/>
    <property type="match status" value="1"/>
</dbReference>
<dbReference type="InParanoid" id="A0A1C4Z344"/>
<protein>
    <recommendedName>
        <fullName evidence="3">Carboxypeptidase regulatory-like domain-containing protein</fullName>
    </recommendedName>
</protein>
<accession>A0A1C4Z344</accession>
<dbReference type="EMBL" id="LT607413">
    <property type="protein sequence ID" value="SCF27327.1"/>
    <property type="molecule type" value="Genomic_DNA"/>
</dbReference>
<evidence type="ECO:0008006" key="3">
    <source>
        <dbReference type="Google" id="ProtNLM"/>
    </source>
</evidence>
<dbReference type="Proteomes" id="UP000198253">
    <property type="component" value="Chromosome I"/>
</dbReference>
<name>A0A1C4Z344_MICEC</name>
<sequence>MFVGPAARTRTRWPRLLALVSSVLLAAGVILVPPTSALAVRSTQTTAPLRPVISFPGGSSIPEGGRIAVRFDADGDTTVTRFRYAVDGAHPTSEVPVGPDGTASVLVDVGWPGEHTVHAIAVNGDDRLSGLSVARFTVSVVWDLRGWALDATTFLPVSGATIRLEPGGGEVVTGADGYFQFDVEPGLHTLSGLHAGPPSLSGSQELLLDGQGVTFDLYLFPDSGSRGVG</sequence>
<dbReference type="SUPFAM" id="SSF49464">
    <property type="entry name" value="Carboxypeptidase regulatory domain-like"/>
    <property type="match status" value="1"/>
</dbReference>
<proteinExistence type="predicted"/>
<reference evidence="2" key="1">
    <citation type="submission" date="2016-06" db="EMBL/GenBank/DDBJ databases">
        <authorList>
            <person name="Varghese N."/>
            <person name="Submissions Spin"/>
        </authorList>
    </citation>
    <scope>NUCLEOTIDE SEQUENCE [LARGE SCALE GENOMIC DNA]</scope>
    <source>
        <strain evidence="2">DSM 43816</strain>
    </source>
</reference>
<gene>
    <name evidence="1" type="ORF">GA0070618_4712</name>
</gene>
<dbReference type="AlphaFoldDB" id="A0A1C4Z344"/>
<evidence type="ECO:0000313" key="1">
    <source>
        <dbReference type="EMBL" id="SCF27327.1"/>
    </source>
</evidence>
<evidence type="ECO:0000313" key="2">
    <source>
        <dbReference type="Proteomes" id="UP000198253"/>
    </source>
</evidence>
<dbReference type="InterPro" id="IPR008969">
    <property type="entry name" value="CarboxyPept-like_regulatory"/>
</dbReference>
<organism evidence="1 2">
    <name type="scientific">Micromonospora echinospora</name>
    <name type="common">Micromonospora purpurea</name>
    <dbReference type="NCBI Taxonomy" id="1877"/>
    <lineage>
        <taxon>Bacteria</taxon>
        <taxon>Bacillati</taxon>
        <taxon>Actinomycetota</taxon>
        <taxon>Actinomycetes</taxon>
        <taxon>Micromonosporales</taxon>
        <taxon>Micromonosporaceae</taxon>
        <taxon>Micromonospora</taxon>
    </lineage>
</organism>
<keyword evidence="2" id="KW-1185">Reference proteome</keyword>